<feature type="binding site" evidence="9 13">
    <location>
        <position position="452"/>
    </location>
    <ligand>
        <name>Mn(2+)</name>
        <dbReference type="ChEBI" id="CHEBI:29035"/>
        <label>2</label>
    </ligand>
</feature>
<comment type="cofactor">
    <cofactor evidence="9">
        <name>Mn(2+)</name>
        <dbReference type="ChEBI" id="CHEBI:29035"/>
    </cofactor>
    <text evidence="9">Binds 2 manganese ions per subunit.</text>
</comment>
<comment type="catalytic activity">
    <reaction evidence="1 9">
        <text>(2R)-2-phosphoglycerate = (2R)-3-phosphoglycerate</text>
        <dbReference type="Rhea" id="RHEA:15901"/>
        <dbReference type="ChEBI" id="CHEBI:58272"/>
        <dbReference type="ChEBI" id="CHEBI:58289"/>
        <dbReference type="EC" id="5.4.2.12"/>
    </reaction>
</comment>
<evidence type="ECO:0000256" key="6">
    <source>
        <dbReference type="ARBA" id="ARBA00023152"/>
    </source>
</evidence>
<accession>A0A0G0GMI1</accession>
<feature type="active site" description="Phosphoserine intermediate" evidence="9 11">
    <location>
        <position position="68"/>
    </location>
</feature>
<evidence type="ECO:0000256" key="3">
    <source>
        <dbReference type="ARBA" id="ARBA00004798"/>
    </source>
</evidence>
<feature type="binding site" evidence="9 13">
    <location>
        <position position="68"/>
    </location>
    <ligand>
        <name>Mn(2+)</name>
        <dbReference type="ChEBI" id="CHEBI:29035"/>
        <label>2</label>
    </ligand>
</feature>
<evidence type="ECO:0000256" key="7">
    <source>
        <dbReference type="ARBA" id="ARBA00023211"/>
    </source>
</evidence>
<dbReference type="GO" id="GO:0006007">
    <property type="term" value="P:glucose catabolic process"/>
    <property type="evidence" value="ECO:0007669"/>
    <property type="project" value="InterPro"/>
</dbReference>
<evidence type="ECO:0000313" key="16">
    <source>
        <dbReference type="EMBL" id="KKQ27365.1"/>
    </source>
</evidence>
<dbReference type="STRING" id="1619046.US42_C0010G0012"/>
<evidence type="ECO:0000256" key="10">
    <source>
        <dbReference type="NCBIfam" id="TIGR01307"/>
    </source>
</evidence>
<dbReference type="PIRSF" id="PIRSF001492">
    <property type="entry name" value="IPGAM"/>
    <property type="match status" value="1"/>
</dbReference>
<dbReference type="GO" id="GO:0005829">
    <property type="term" value="C:cytosol"/>
    <property type="evidence" value="ECO:0007669"/>
    <property type="project" value="TreeGrafter"/>
</dbReference>
<evidence type="ECO:0000256" key="2">
    <source>
        <dbReference type="ARBA" id="ARBA00002315"/>
    </source>
</evidence>
<dbReference type="EC" id="5.4.2.12" evidence="9 10"/>
<evidence type="ECO:0000256" key="1">
    <source>
        <dbReference type="ARBA" id="ARBA00000370"/>
    </source>
</evidence>
<keyword evidence="6 9" id="KW-0324">Glycolysis</keyword>
<feature type="binding site" evidence="9 12">
    <location>
        <begin position="160"/>
        <end position="161"/>
    </location>
    <ligand>
        <name>substrate</name>
    </ligand>
</feature>
<protein>
    <recommendedName>
        <fullName evidence="9 10">2,3-bisphosphoglycerate-independent phosphoglycerate mutase</fullName>
        <shortName evidence="9">BPG-independent PGAM</shortName>
        <shortName evidence="9">Phosphoglyceromutase</shortName>
        <shortName evidence="9">iPGM</shortName>
        <ecNumber evidence="9 10">5.4.2.12</ecNumber>
    </recommendedName>
</protein>
<evidence type="ECO:0000256" key="9">
    <source>
        <dbReference type="HAMAP-Rule" id="MF_01038"/>
    </source>
</evidence>
<dbReference type="InterPro" id="IPR036646">
    <property type="entry name" value="PGAM_B_sf"/>
</dbReference>
<comment type="subunit">
    <text evidence="9">Monomer.</text>
</comment>
<feature type="binding site" evidence="9 12">
    <location>
        <position position="130"/>
    </location>
    <ligand>
        <name>substrate</name>
    </ligand>
</feature>
<dbReference type="HAMAP" id="MF_01038">
    <property type="entry name" value="GpmI"/>
    <property type="match status" value="1"/>
</dbReference>
<dbReference type="Gene3D" id="3.40.1450.10">
    <property type="entry name" value="BPG-independent phosphoglycerate mutase, domain B"/>
    <property type="match status" value="1"/>
</dbReference>
<feature type="domain" description="Metalloenzyme" evidence="14">
    <location>
        <begin position="9"/>
        <end position="509"/>
    </location>
</feature>
<gene>
    <name evidence="9" type="primary">gpmI</name>
    <name evidence="16" type="ORF">US42_C0010G0012</name>
</gene>
<name>A0A0G0GMI1_9BACT</name>
<evidence type="ECO:0000259" key="15">
    <source>
        <dbReference type="Pfam" id="PF06415"/>
    </source>
</evidence>
<dbReference type="FunFam" id="3.40.1450.10:FF:000002">
    <property type="entry name" value="2,3-bisphosphoglycerate-independent phosphoglycerate mutase"/>
    <property type="match status" value="1"/>
</dbReference>
<evidence type="ECO:0000256" key="12">
    <source>
        <dbReference type="PIRSR" id="PIRSR001492-2"/>
    </source>
</evidence>
<evidence type="ECO:0000256" key="13">
    <source>
        <dbReference type="PIRSR" id="PIRSR001492-3"/>
    </source>
</evidence>
<feature type="domain" description="BPG-independent PGAM N-terminal" evidence="15">
    <location>
        <begin position="88"/>
        <end position="306"/>
    </location>
</feature>
<feature type="binding site" evidence="9 13">
    <location>
        <position position="415"/>
    </location>
    <ligand>
        <name>Mn(2+)</name>
        <dbReference type="ChEBI" id="CHEBI:29035"/>
        <label>1</label>
    </ligand>
</feature>
<dbReference type="GO" id="GO:0006096">
    <property type="term" value="P:glycolytic process"/>
    <property type="evidence" value="ECO:0007669"/>
    <property type="project" value="UniProtKB-UniRule"/>
</dbReference>
<dbReference type="SUPFAM" id="SSF53649">
    <property type="entry name" value="Alkaline phosphatase-like"/>
    <property type="match status" value="1"/>
</dbReference>
<feature type="binding site" evidence="9 12">
    <location>
        <position position="196"/>
    </location>
    <ligand>
        <name>substrate</name>
    </ligand>
</feature>
<dbReference type="EMBL" id="LBSX01000010">
    <property type="protein sequence ID" value="KKQ27365.1"/>
    <property type="molecule type" value="Genomic_DNA"/>
</dbReference>
<dbReference type="InterPro" id="IPR011258">
    <property type="entry name" value="BPG-indep_PGM_N"/>
</dbReference>
<dbReference type="SUPFAM" id="SSF64158">
    <property type="entry name" value="2,3-Bisphosphoglycerate-independent phosphoglycerate mutase, substrate-binding domain"/>
    <property type="match status" value="1"/>
</dbReference>
<dbReference type="PATRIC" id="fig|1619046.3.peg.692"/>
<dbReference type="Pfam" id="PF06415">
    <property type="entry name" value="iPGM_N"/>
    <property type="match status" value="1"/>
</dbReference>
<dbReference type="InterPro" id="IPR017850">
    <property type="entry name" value="Alkaline_phosphatase_core_sf"/>
</dbReference>
<reference evidence="16 17" key="1">
    <citation type="journal article" date="2015" name="Nature">
        <title>rRNA introns, odd ribosomes, and small enigmatic genomes across a large radiation of phyla.</title>
        <authorList>
            <person name="Brown C.T."/>
            <person name="Hug L.A."/>
            <person name="Thomas B.C."/>
            <person name="Sharon I."/>
            <person name="Castelle C.J."/>
            <person name="Singh A."/>
            <person name="Wilkins M.J."/>
            <person name="Williams K.H."/>
            <person name="Banfield J.F."/>
        </authorList>
    </citation>
    <scope>NUCLEOTIDE SEQUENCE [LARGE SCALE GENOMIC DNA]</scope>
</reference>
<comment type="caution">
    <text evidence="16">The sequence shown here is derived from an EMBL/GenBank/DDBJ whole genome shotgun (WGS) entry which is preliminary data.</text>
</comment>
<feature type="binding site" evidence="9 12">
    <location>
        <position position="344"/>
    </location>
    <ligand>
        <name>substrate</name>
    </ligand>
</feature>
<dbReference type="UniPathway" id="UPA00109">
    <property type="reaction ID" value="UER00186"/>
</dbReference>
<evidence type="ECO:0000313" key="17">
    <source>
        <dbReference type="Proteomes" id="UP000034849"/>
    </source>
</evidence>
<dbReference type="Gene3D" id="3.40.720.10">
    <property type="entry name" value="Alkaline Phosphatase, subunit A"/>
    <property type="match status" value="1"/>
</dbReference>
<sequence>MDKKNTITKPTVLVILDGFGLGDINNIGNAIVPATAPHIFGYLKKYPNSTLKTYGENVGLFPGQVGNSEAGHLNIGAGRIVKQDLVMISEAIHDGIFFKNEAFKQAVHHLKKYKTSAHIMVLLTGRKSPHSFPEHLYAMLEFLRREEVKNVYLHLFTDGRDSSPHGAAEFLRALRTQMVANEHVATIMGRFYGMDRNKLWKRTEEAYNALVLGKGYQADNAEEALSQAYNRGETDEYIRPTVMLHNKKPFGLIKDNDAVFFVNARSDRARQITKVFVQTDFNKLNPGSFKREKVLKNIRFVAMTDFGPDLPDLFTAFPSPNIENCLPLAIKDNYRQLYISETEKYAHVTYFINGGFADPLNGEKRELIKSADIYTYADKPEMNSKIITKKIVSYLTKGTYNFICVNFPNADMVGHTGNILAAKKAIKAVDNSVAIIVETALKLKGQVLITADHGNADEMFNGVANEMLTEHSKNLVPLILISKDIKGVKLKPGILADVAPTLLKLMDIKKPKEMTGKSLL</sequence>
<dbReference type="GO" id="GO:0030145">
    <property type="term" value="F:manganese ion binding"/>
    <property type="evidence" value="ECO:0007669"/>
    <property type="project" value="UniProtKB-UniRule"/>
</dbReference>
<comment type="function">
    <text evidence="2 9">Catalyzes the interconversion of 2-phosphoglycerate and 3-phosphoglycerate.</text>
</comment>
<keyword evidence="5 9" id="KW-0479">Metal-binding</keyword>
<feature type="binding site" evidence="9 12">
    <location>
        <position position="190"/>
    </location>
    <ligand>
        <name>substrate</name>
    </ligand>
</feature>
<dbReference type="GO" id="GO:0004619">
    <property type="term" value="F:phosphoglycerate mutase activity"/>
    <property type="evidence" value="ECO:0007669"/>
    <property type="project" value="UniProtKB-UniRule"/>
</dbReference>
<evidence type="ECO:0000256" key="11">
    <source>
        <dbReference type="PIRSR" id="PIRSR001492-1"/>
    </source>
</evidence>
<evidence type="ECO:0000259" key="14">
    <source>
        <dbReference type="Pfam" id="PF01676"/>
    </source>
</evidence>
<evidence type="ECO:0000256" key="4">
    <source>
        <dbReference type="ARBA" id="ARBA00008819"/>
    </source>
</evidence>
<evidence type="ECO:0000256" key="8">
    <source>
        <dbReference type="ARBA" id="ARBA00023235"/>
    </source>
</evidence>
<feature type="binding site" evidence="9 13">
    <location>
        <position position="471"/>
    </location>
    <ligand>
        <name>Mn(2+)</name>
        <dbReference type="ChEBI" id="CHEBI:29035"/>
        <label>1</label>
    </ligand>
</feature>
<dbReference type="PANTHER" id="PTHR31637:SF0">
    <property type="entry name" value="2,3-BISPHOSPHOGLYCERATE-INDEPENDENT PHOSPHOGLYCERATE MUTASE"/>
    <property type="match status" value="1"/>
</dbReference>
<feature type="binding site" evidence="9 13">
    <location>
        <position position="453"/>
    </location>
    <ligand>
        <name>Mn(2+)</name>
        <dbReference type="ChEBI" id="CHEBI:29035"/>
        <label>2</label>
    </ligand>
</feature>
<dbReference type="Proteomes" id="UP000034849">
    <property type="component" value="Unassembled WGS sequence"/>
</dbReference>
<dbReference type="NCBIfam" id="TIGR01307">
    <property type="entry name" value="pgm_bpd_ind"/>
    <property type="match status" value="1"/>
</dbReference>
<feature type="binding site" evidence="9 13">
    <location>
        <position position="411"/>
    </location>
    <ligand>
        <name>Mn(2+)</name>
        <dbReference type="ChEBI" id="CHEBI:29035"/>
        <label>1</label>
    </ligand>
</feature>
<organism evidence="16 17">
    <name type="scientific">Candidatus Magasanikbacteria bacterium GW2011_GWC2_37_14</name>
    <dbReference type="NCBI Taxonomy" id="1619046"/>
    <lineage>
        <taxon>Bacteria</taxon>
        <taxon>Candidatus Magasanikiibacteriota</taxon>
    </lineage>
</organism>
<comment type="pathway">
    <text evidence="3 9">Carbohydrate degradation; glycolysis; pyruvate from D-glyceraldehyde 3-phosphate: step 3/5.</text>
</comment>
<dbReference type="InterPro" id="IPR006124">
    <property type="entry name" value="Metalloenzyme"/>
</dbReference>
<comment type="similarity">
    <text evidence="4 9">Belongs to the BPG-independent phosphoglycerate mutase family.</text>
</comment>
<keyword evidence="8 9" id="KW-0413">Isomerase</keyword>
<evidence type="ECO:0000256" key="5">
    <source>
        <dbReference type="ARBA" id="ARBA00022723"/>
    </source>
</evidence>
<dbReference type="Pfam" id="PF01676">
    <property type="entry name" value="Metalloenzyme"/>
    <property type="match status" value="1"/>
</dbReference>
<feature type="binding site" evidence="9 13">
    <location>
        <position position="17"/>
    </location>
    <ligand>
        <name>Mn(2+)</name>
        <dbReference type="ChEBI" id="CHEBI:29035"/>
        <label>2</label>
    </ligand>
</feature>
<proteinExistence type="inferred from homology"/>
<keyword evidence="7 9" id="KW-0464">Manganese</keyword>
<feature type="binding site" evidence="9 12">
    <location>
        <begin position="265"/>
        <end position="268"/>
    </location>
    <ligand>
        <name>substrate</name>
    </ligand>
</feature>
<dbReference type="PANTHER" id="PTHR31637">
    <property type="entry name" value="2,3-BISPHOSPHOGLYCERATE-INDEPENDENT PHOSPHOGLYCERATE MUTASE"/>
    <property type="match status" value="1"/>
</dbReference>
<dbReference type="InterPro" id="IPR005995">
    <property type="entry name" value="Pgm_bpd_ind"/>
</dbReference>
<dbReference type="CDD" id="cd16010">
    <property type="entry name" value="iPGM"/>
    <property type="match status" value="1"/>
</dbReference>
<dbReference type="AlphaFoldDB" id="A0A0G0GMI1"/>